<dbReference type="AlphaFoldDB" id="A0A7G6VUJ8"/>
<protein>
    <submittedName>
        <fullName evidence="1">Uncharacterized protein</fullName>
    </submittedName>
</protein>
<name>A0A7G6VUJ8_9SPHN</name>
<accession>A0A7G6VUJ8</accession>
<dbReference type="Proteomes" id="UP000515297">
    <property type="component" value="Chromosome"/>
</dbReference>
<reference evidence="1 2" key="1">
    <citation type="submission" date="2020-08" db="EMBL/GenBank/DDBJ databases">
        <authorList>
            <person name="Liu G."/>
            <person name="Sun C."/>
        </authorList>
    </citation>
    <scope>NUCLEOTIDE SEQUENCE [LARGE SCALE GENOMIC DNA]</scope>
    <source>
        <strain evidence="1 2">OT19</strain>
    </source>
</reference>
<evidence type="ECO:0000313" key="2">
    <source>
        <dbReference type="Proteomes" id="UP000515297"/>
    </source>
</evidence>
<proteinExistence type="predicted"/>
<sequence length="281" mass="30702">MAQGPLKADHGGNFVMRPRRVTASVAWRHLSFRARAVLEAFEHAFNGFNNGEIAFAIHDIGKFIGNQNHSANAKAVAELIQKGFLEQTSDENRAMSKARTYRITYISTGKARAIVPATHDYEQWRPMQERKFGGARTASKNPSGGAVTASTVQDCLAETASTITESRGFEALPLGAETASPLYNHISGSSDGLQVSPEPLKLSAESSRADLGVEPVTLRQWVAEVLKRLGYGGARQLAEAAKVPEPALSRFRSGKNLPDHYRIPLQIECSKVIRFDELEVV</sequence>
<organism evidence="1 2">
    <name type="scientific">Croceicoccus marinus</name>
    <dbReference type="NCBI Taxonomy" id="450378"/>
    <lineage>
        <taxon>Bacteria</taxon>
        <taxon>Pseudomonadati</taxon>
        <taxon>Pseudomonadota</taxon>
        <taxon>Alphaproteobacteria</taxon>
        <taxon>Sphingomonadales</taxon>
        <taxon>Erythrobacteraceae</taxon>
        <taxon>Croceicoccus</taxon>
    </lineage>
</organism>
<gene>
    <name evidence="1" type="ORF">H4O24_01505</name>
</gene>
<dbReference type="EMBL" id="CP060052">
    <property type="protein sequence ID" value="QNE05413.1"/>
    <property type="molecule type" value="Genomic_DNA"/>
</dbReference>
<evidence type="ECO:0000313" key="1">
    <source>
        <dbReference type="EMBL" id="QNE05413.1"/>
    </source>
</evidence>
<dbReference type="RefSeq" id="WP_185884519.1">
    <property type="nucleotide sequence ID" value="NZ_CP060052.1"/>
</dbReference>